<dbReference type="InterPro" id="IPR002110">
    <property type="entry name" value="Ankyrin_rpt"/>
</dbReference>
<dbReference type="InterPro" id="IPR036770">
    <property type="entry name" value="Ankyrin_rpt-contain_sf"/>
</dbReference>
<dbReference type="PANTHER" id="PTHR24198:SF165">
    <property type="entry name" value="ANKYRIN REPEAT-CONTAINING PROTEIN-RELATED"/>
    <property type="match status" value="1"/>
</dbReference>
<dbReference type="InParanoid" id="A0A136IQT5"/>
<dbReference type="EMBL" id="KQ964263">
    <property type="protein sequence ID" value="KXJ87236.1"/>
    <property type="molecule type" value="Genomic_DNA"/>
</dbReference>
<gene>
    <name evidence="4" type="ORF">Micbo1qcDRAFT_236440</name>
</gene>
<evidence type="ECO:0000256" key="2">
    <source>
        <dbReference type="ARBA" id="ARBA00023043"/>
    </source>
</evidence>
<reference evidence="5" key="1">
    <citation type="submission" date="2016-02" db="EMBL/GenBank/DDBJ databases">
        <title>Draft genome sequence of Microdochium bolleyi, a fungal endophyte of beachgrass.</title>
        <authorList>
            <consortium name="DOE Joint Genome Institute"/>
            <person name="David A.S."/>
            <person name="May G."/>
            <person name="Haridas S."/>
            <person name="Lim J."/>
            <person name="Wang M."/>
            <person name="Labutti K."/>
            <person name="Lipzen A."/>
            <person name="Barry K."/>
            <person name="Grigoriev I.V."/>
        </authorList>
    </citation>
    <scope>NUCLEOTIDE SEQUENCE [LARGE SCALE GENOMIC DNA]</scope>
    <source>
        <strain evidence="5">J235TASD1</strain>
    </source>
</reference>
<dbReference type="SMART" id="SM00248">
    <property type="entry name" value="ANK"/>
    <property type="match status" value="11"/>
</dbReference>
<sequence length="652" mass="70030">MKKKNAAVTDIGLATMLAGSGSTFMSGLPPELLALITKDLSLRDALAFAAVNRTHHETWTDHLYESYMRTTPRADQYRPLWWAAGQASPAALRTAERAIRLGADPSIRIGKGLHYNEHYSTPLLLAINNNDTAMVELLLARGANPCIAGETHRPLTLAASTGKLDMLKILLSYADRYPKILQSRDRQGLTALSAAALPGNDAAVRVLLDGGVDVNILNLRGRGWADIRHPDANAIYLAMYKGWHSTVDLLLSRGADPLHCGSYGASALTHAINQKDTALVRRFLEVARQRLGGADTTQSSTTTTQWLGLSEGQCYGLIGQAAHHSRAILQVLIEFGISVDARDVLHSGDTLLFSAIVTYPKNKMELLRALLDAGADVNAYGKDPVGWTERREMTPLMRVAEYGFDDMVKLLLAEGADATLRDSQGCGVLTYAAGAHRNPALIGLLLDHGRQPDGSLSADFQAQLELRNENGHTPLLIAARRSRVGTELLLRAGADINVCDPAGLTALAMAAVSHDPDIARILVEHGARLDAASQGEGAHGGHPVAPPWGVDLRKSWPAGIEGLIDLGMDVDLVSTDPEDSERQQTLLVAAVRSQLPLMVEMLLRKGASLSKALECDPGLLDFCRQQQGEDGDMIMGLLTSHMAAEVVVGSDG</sequence>
<dbReference type="SUPFAM" id="SSF48403">
    <property type="entry name" value="Ankyrin repeat"/>
    <property type="match status" value="1"/>
</dbReference>
<name>A0A136IQT5_9PEZI</name>
<dbReference type="PANTHER" id="PTHR24198">
    <property type="entry name" value="ANKYRIN REPEAT AND PROTEIN KINASE DOMAIN-CONTAINING PROTEIN"/>
    <property type="match status" value="1"/>
</dbReference>
<dbReference type="Pfam" id="PF12796">
    <property type="entry name" value="Ank_2"/>
    <property type="match status" value="2"/>
</dbReference>
<keyword evidence="5" id="KW-1185">Reference proteome</keyword>
<dbReference type="Proteomes" id="UP000070501">
    <property type="component" value="Unassembled WGS sequence"/>
</dbReference>
<feature type="repeat" description="ANK" evidence="3">
    <location>
        <begin position="470"/>
        <end position="501"/>
    </location>
</feature>
<keyword evidence="1" id="KW-0677">Repeat</keyword>
<dbReference type="OrthoDB" id="4728050at2759"/>
<evidence type="ECO:0000256" key="1">
    <source>
        <dbReference type="ARBA" id="ARBA00022737"/>
    </source>
</evidence>
<evidence type="ECO:0000313" key="4">
    <source>
        <dbReference type="EMBL" id="KXJ87236.1"/>
    </source>
</evidence>
<feature type="repeat" description="ANK" evidence="3">
    <location>
        <begin position="391"/>
        <end position="423"/>
    </location>
</feature>
<accession>A0A136IQT5</accession>
<feature type="repeat" description="ANK" evidence="3">
    <location>
        <begin position="502"/>
        <end position="534"/>
    </location>
</feature>
<feature type="repeat" description="ANK" evidence="3">
    <location>
        <begin position="118"/>
        <end position="150"/>
    </location>
</feature>
<feature type="repeat" description="ANK" evidence="3">
    <location>
        <begin position="187"/>
        <end position="219"/>
    </location>
</feature>
<protein>
    <submittedName>
        <fullName evidence="4">Ankyrin repeat-containing domain protein</fullName>
    </submittedName>
</protein>
<keyword evidence="2 3" id="KW-0040">ANK repeat</keyword>
<proteinExistence type="predicted"/>
<dbReference type="Pfam" id="PF00023">
    <property type="entry name" value="Ank"/>
    <property type="match status" value="1"/>
</dbReference>
<organism evidence="4 5">
    <name type="scientific">Microdochium bolleyi</name>
    <dbReference type="NCBI Taxonomy" id="196109"/>
    <lineage>
        <taxon>Eukaryota</taxon>
        <taxon>Fungi</taxon>
        <taxon>Dikarya</taxon>
        <taxon>Ascomycota</taxon>
        <taxon>Pezizomycotina</taxon>
        <taxon>Sordariomycetes</taxon>
        <taxon>Xylariomycetidae</taxon>
        <taxon>Xylariales</taxon>
        <taxon>Microdochiaceae</taxon>
        <taxon>Microdochium</taxon>
    </lineage>
</organism>
<dbReference type="STRING" id="196109.A0A136IQT5"/>
<evidence type="ECO:0000313" key="5">
    <source>
        <dbReference type="Proteomes" id="UP000070501"/>
    </source>
</evidence>
<dbReference type="PROSITE" id="PS50297">
    <property type="entry name" value="ANK_REP_REGION"/>
    <property type="match status" value="4"/>
</dbReference>
<dbReference type="AlphaFoldDB" id="A0A136IQT5"/>
<evidence type="ECO:0000256" key="3">
    <source>
        <dbReference type="PROSITE-ProRule" id="PRU00023"/>
    </source>
</evidence>
<dbReference type="Gene3D" id="1.25.40.20">
    <property type="entry name" value="Ankyrin repeat-containing domain"/>
    <property type="match status" value="4"/>
</dbReference>
<dbReference type="PROSITE" id="PS50088">
    <property type="entry name" value="ANK_REPEAT"/>
    <property type="match status" value="5"/>
</dbReference>